<dbReference type="AlphaFoldDB" id="A0A8D8T004"/>
<dbReference type="EMBL" id="HBUF01248666">
    <property type="protein sequence ID" value="CAG6679311.1"/>
    <property type="molecule type" value="Transcribed_RNA"/>
</dbReference>
<reference evidence="1" key="1">
    <citation type="submission" date="2021-05" db="EMBL/GenBank/DDBJ databases">
        <authorList>
            <person name="Alioto T."/>
            <person name="Alioto T."/>
            <person name="Gomez Garrido J."/>
        </authorList>
    </citation>
    <scope>NUCLEOTIDE SEQUENCE</scope>
</reference>
<accession>A0A8D8T004</accession>
<protein>
    <submittedName>
        <fullName evidence="1">Uncharacterized protein</fullName>
    </submittedName>
</protein>
<proteinExistence type="predicted"/>
<organism evidence="1">
    <name type="scientific">Cacopsylla melanoneura</name>
    <dbReference type="NCBI Taxonomy" id="428564"/>
    <lineage>
        <taxon>Eukaryota</taxon>
        <taxon>Metazoa</taxon>
        <taxon>Ecdysozoa</taxon>
        <taxon>Arthropoda</taxon>
        <taxon>Hexapoda</taxon>
        <taxon>Insecta</taxon>
        <taxon>Pterygota</taxon>
        <taxon>Neoptera</taxon>
        <taxon>Paraneoptera</taxon>
        <taxon>Hemiptera</taxon>
        <taxon>Sternorrhyncha</taxon>
        <taxon>Psylloidea</taxon>
        <taxon>Psyllidae</taxon>
        <taxon>Psyllinae</taxon>
        <taxon>Cacopsylla</taxon>
    </lineage>
</organism>
<name>A0A8D8T004_9HEMI</name>
<sequence length="119" mass="13497">MLFSMVKALLVSPYNGCYPLTLCTPVVSIGHPSDVRLSAVMFARKRIWRTLSTPTPPSPAQMVSSHLLVFPPTMRTTWTTGLTYVVPRKPESYSRFFVLTLNPNRSVCMTMWKCITREV</sequence>
<evidence type="ECO:0000313" key="1">
    <source>
        <dbReference type="EMBL" id="CAG6679311.1"/>
    </source>
</evidence>